<protein>
    <submittedName>
        <fullName evidence="2">CinA family protein</fullName>
    </submittedName>
</protein>
<dbReference type="InterPro" id="IPR008136">
    <property type="entry name" value="CinA_C"/>
</dbReference>
<name>A0A939EDC4_9HYPH</name>
<feature type="domain" description="CinA C-terminal" evidence="1">
    <location>
        <begin position="14"/>
        <end position="167"/>
    </location>
</feature>
<accession>A0A939EDC4</accession>
<evidence type="ECO:0000313" key="3">
    <source>
        <dbReference type="Proteomes" id="UP000664096"/>
    </source>
</evidence>
<evidence type="ECO:0000313" key="2">
    <source>
        <dbReference type="EMBL" id="MBN9670656.1"/>
    </source>
</evidence>
<sequence>MTDKTPDSLEDLTPLAVTVLEELIARKKMVATAESCTGGLICGTLTEISGSSAAVDRGFVTYSNEAKSELLGVSPDLIKKVGAVSKDVAIAMAEGALARSHADIAVSVTGIAGPGGGSAEKPVGTVHVAVAVRDRPTAHLHCWFADRGRKSIRLETIRTALTSILNALD</sequence>
<dbReference type="InterPro" id="IPR036653">
    <property type="entry name" value="CinA-like_C"/>
</dbReference>
<dbReference type="NCBIfam" id="TIGR00199">
    <property type="entry name" value="PncC_domain"/>
    <property type="match status" value="1"/>
</dbReference>
<dbReference type="RefSeq" id="WP_207140120.1">
    <property type="nucleotide sequence ID" value="NZ_JAEKJZ010000001.1"/>
</dbReference>
<dbReference type="Pfam" id="PF02464">
    <property type="entry name" value="CinA"/>
    <property type="match status" value="1"/>
</dbReference>
<reference evidence="2" key="1">
    <citation type="submission" date="2020-12" db="EMBL/GenBank/DDBJ databases">
        <title>Oil enriched cultivation method for isolating marine PHA-producing bacteria.</title>
        <authorList>
            <person name="Zheng W."/>
            <person name="Yu S."/>
            <person name="Huang Y."/>
        </authorList>
    </citation>
    <scope>NUCLEOTIDE SEQUENCE</scope>
    <source>
        <strain evidence="2">SY-2-12</strain>
    </source>
</reference>
<evidence type="ECO:0000259" key="1">
    <source>
        <dbReference type="Pfam" id="PF02464"/>
    </source>
</evidence>
<dbReference type="AlphaFoldDB" id="A0A939EDC4"/>
<dbReference type="EMBL" id="JAEKJZ010000001">
    <property type="protein sequence ID" value="MBN9670656.1"/>
    <property type="molecule type" value="Genomic_DNA"/>
</dbReference>
<organism evidence="2 3">
    <name type="scientific">Roseibium aggregatum</name>
    <dbReference type="NCBI Taxonomy" id="187304"/>
    <lineage>
        <taxon>Bacteria</taxon>
        <taxon>Pseudomonadati</taxon>
        <taxon>Pseudomonadota</taxon>
        <taxon>Alphaproteobacteria</taxon>
        <taxon>Hyphomicrobiales</taxon>
        <taxon>Stappiaceae</taxon>
        <taxon>Roseibium</taxon>
    </lineage>
</organism>
<gene>
    <name evidence="2" type="ORF">JF539_09935</name>
</gene>
<proteinExistence type="predicted"/>
<dbReference type="SUPFAM" id="SSF142433">
    <property type="entry name" value="CinA-like"/>
    <property type="match status" value="1"/>
</dbReference>
<dbReference type="Gene3D" id="3.90.950.20">
    <property type="entry name" value="CinA-like"/>
    <property type="match status" value="1"/>
</dbReference>
<dbReference type="Proteomes" id="UP000664096">
    <property type="component" value="Unassembled WGS sequence"/>
</dbReference>
<comment type="caution">
    <text evidence="2">The sequence shown here is derived from an EMBL/GenBank/DDBJ whole genome shotgun (WGS) entry which is preliminary data.</text>
</comment>